<dbReference type="AlphaFoldDB" id="A0A158HUS1"/>
<dbReference type="Proteomes" id="UP000055019">
    <property type="component" value="Unassembled WGS sequence"/>
</dbReference>
<feature type="region of interest" description="Disordered" evidence="1">
    <location>
        <begin position="45"/>
        <end position="72"/>
    </location>
</feature>
<dbReference type="EMBL" id="FCOM02000007">
    <property type="protein sequence ID" value="SAL47450.1"/>
    <property type="molecule type" value="Genomic_DNA"/>
</dbReference>
<name>A0A158HUS1_9BURK</name>
<accession>A0A158HUS1</accession>
<keyword evidence="3" id="KW-1185">Reference proteome</keyword>
<proteinExistence type="predicted"/>
<evidence type="ECO:0000313" key="3">
    <source>
        <dbReference type="Proteomes" id="UP000055019"/>
    </source>
</evidence>
<evidence type="ECO:0000256" key="1">
    <source>
        <dbReference type="SAM" id="MobiDB-lite"/>
    </source>
</evidence>
<dbReference type="RefSeq" id="WP_061146742.1">
    <property type="nucleotide sequence ID" value="NZ_FCOM02000007.1"/>
</dbReference>
<reference evidence="2" key="1">
    <citation type="submission" date="2016-01" db="EMBL/GenBank/DDBJ databases">
        <authorList>
            <person name="Peeters C."/>
        </authorList>
    </citation>
    <scope>NUCLEOTIDE SEQUENCE [LARGE SCALE GENOMIC DNA]</scope>
    <source>
        <strain evidence="2">LMG 29317</strain>
    </source>
</reference>
<evidence type="ECO:0000313" key="2">
    <source>
        <dbReference type="EMBL" id="SAL47450.1"/>
    </source>
</evidence>
<organism evidence="2 3">
    <name type="scientific">Caballeronia arvi</name>
    <dbReference type="NCBI Taxonomy" id="1777135"/>
    <lineage>
        <taxon>Bacteria</taxon>
        <taxon>Pseudomonadati</taxon>
        <taxon>Pseudomonadota</taxon>
        <taxon>Betaproteobacteria</taxon>
        <taxon>Burkholderiales</taxon>
        <taxon>Burkholderiaceae</taxon>
        <taxon>Caballeronia</taxon>
    </lineage>
</organism>
<dbReference type="OrthoDB" id="9133076at2"/>
<protein>
    <submittedName>
        <fullName evidence="2">Uncharacterized protein</fullName>
    </submittedName>
</protein>
<sequence length="72" mass="7874">MGIKVIATAQGYHGQFREVGDEFEVENEEAFSDKWMEKLDGKRTKRIAGSQAQTTGNNPIGGASRDVTSDLV</sequence>
<gene>
    <name evidence="2" type="ORF">AWB74_02133</name>
</gene>
<comment type="caution">
    <text evidence="2">The sequence shown here is derived from an EMBL/GenBank/DDBJ whole genome shotgun (WGS) entry which is preliminary data.</text>
</comment>